<comment type="caution">
    <text evidence="1">The sequence shown here is derived from an EMBL/GenBank/DDBJ whole genome shotgun (WGS) entry which is preliminary data.</text>
</comment>
<dbReference type="STRING" id="1302272.FC96_GL000785"/>
<name>A0A0R1HKW5_9LACO</name>
<keyword evidence="2" id="KW-1185">Reference proteome</keyword>
<accession>A0A0R1HKW5</accession>
<organism evidence="1 2">
    <name type="scientific">Secundilactobacillus kimchicus JCM 15530</name>
    <dbReference type="NCBI Taxonomy" id="1302272"/>
    <lineage>
        <taxon>Bacteria</taxon>
        <taxon>Bacillati</taxon>
        <taxon>Bacillota</taxon>
        <taxon>Bacilli</taxon>
        <taxon>Lactobacillales</taxon>
        <taxon>Lactobacillaceae</taxon>
        <taxon>Secundilactobacillus</taxon>
    </lineage>
</organism>
<sequence length="262" mass="30903">MIQGNFIYINWEQVTNLVISYGISDADFVNGISEIPTRLVLINDQTEGNQFNNHTRFQTVNGQSFVREFLLNSSVQDKMWLDYHDPEDLDLMMPSEIAELLYMAHMKTHLHIPLYAKLQNEFTYLSVSRWLTKIYYRNLRNFYHVLDVSMKRHLRAIHSNRWVVFNRGLAVNDVSNDVLKQLASIFSEGAIIAFNEFHESSRRYQIPVLVQQHPEHSNWWRDQQDMFATADRVATLNYDVDDKRWSLTILDPVPFENDAEDL</sequence>
<evidence type="ECO:0000313" key="2">
    <source>
        <dbReference type="Proteomes" id="UP000050911"/>
    </source>
</evidence>
<gene>
    <name evidence="1" type="ORF">FC96_GL000785</name>
</gene>
<dbReference type="PATRIC" id="fig|1302272.5.peg.785"/>
<dbReference type="Proteomes" id="UP000050911">
    <property type="component" value="Unassembled WGS sequence"/>
</dbReference>
<dbReference type="AlphaFoldDB" id="A0A0R1HKW5"/>
<dbReference type="EMBL" id="AZCX01000013">
    <property type="protein sequence ID" value="KRK47019.1"/>
    <property type="molecule type" value="Genomic_DNA"/>
</dbReference>
<protein>
    <submittedName>
        <fullName evidence="1">Uncharacterized protein</fullName>
    </submittedName>
</protein>
<evidence type="ECO:0000313" key="1">
    <source>
        <dbReference type="EMBL" id="KRK47019.1"/>
    </source>
</evidence>
<dbReference type="RefSeq" id="WP_055679760.1">
    <property type="nucleotide sequence ID" value="NZ_AZCX01000013.1"/>
</dbReference>
<reference evidence="1 2" key="1">
    <citation type="journal article" date="2015" name="Genome Announc.">
        <title>Expanding the biotechnology potential of lactobacilli through comparative genomics of 213 strains and associated genera.</title>
        <authorList>
            <person name="Sun Z."/>
            <person name="Harris H.M."/>
            <person name="McCann A."/>
            <person name="Guo C."/>
            <person name="Argimon S."/>
            <person name="Zhang W."/>
            <person name="Yang X."/>
            <person name="Jeffery I.B."/>
            <person name="Cooney J.C."/>
            <person name="Kagawa T.F."/>
            <person name="Liu W."/>
            <person name="Song Y."/>
            <person name="Salvetti E."/>
            <person name="Wrobel A."/>
            <person name="Rasinkangas P."/>
            <person name="Parkhill J."/>
            <person name="Rea M.C."/>
            <person name="O'Sullivan O."/>
            <person name="Ritari J."/>
            <person name="Douillard F.P."/>
            <person name="Paul Ross R."/>
            <person name="Yang R."/>
            <person name="Briner A.E."/>
            <person name="Felis G.E."/>
            <person name="de Vos W.M."/>
            <person name="Barrangou R."/>
            <person name="Klaenhammer T.R."/>
            <person name="Caufield P.W."/>
            <person name="Cui Y."/>
            <person name="Zhang H."/>
            <person name="O'Toole P.W."/>
        </authorList>
    </citation>
    <scope>NUCLEOTIDE SEQUENCE [LARGE SCALE GENOMIC DNA]</scope>
    <source>
        <strain evidence="1 2">JCM 15530</strain>
    </source>
</reference>
<proteinExistence type="predicted"/>